<evidence type="ECO:0000313" key="3">
    <source>
        <dbReference type="Proteomes" id="UP001595799"/>
    </source>
</evidence>
<proteinExistence type="predicted"/>
<dbReference type="SUPFAM" id="SSF88723">
    <property type="entry name" value="PIN domain-like"/>
    <property type="match status" value="1"/>
</dbReference>
<feature type="domain" description="PIN" evidence="1">
    <location>
        <begin position="8"/>
        <end position="130"/>
    </location>
</feature>
<protein>
    <submittedName>
        <fullName evidence="2">Type II toxin-antitoxin system VapC family toxin</fullName>
    </submittedName>
</protein>
<gene>
    <name evidence="2" type="ORF">ACFOW6_16595</name>
</gene>
<dbReference type="EMBL" id="JBHSCW010000011">
    <property type="protein sequence ID" value="MFC4353170.1"/>
    <property type="molecule type" value="Genomic_DNA"/>
</dbReference>
<dbReference type="Pfam" id="PF01850">
    <property type="entry name" value="PIN"/>
    <property type="match status" value="1"/>
</dbReference>
<dbReference type="InterPro" id="IPR029060">
    <property type="entry name" value="PIN-like_dom_sf"/>
</dbReference>
<name>A0ABV8URN1_9PROT</name>
<keyword evidence="3" id="KW-1185">Reference proteome</keyword>
<comment type="caution">
    <text evidence="2">The sequence shown here is derived from an EMBL/GenBank/DDBJ whole genome shotgun (WGS) entry which is preliminary data.</text>
</comment>
<accession>A0ABV8URN1</accession>
<dbReference type="Proteomes" id="UP001595799">
    <property type="component" value="Unassembled WGS sequence"/>
</dbReference>
<sequence>MASPAQVYWDSCAWLGLVNGEESRKAALGNVYGQAKKGYIEIWTSTISIVEANRLASEMKLSKPIAPDSIEVFDDVFFQPFVKLVALDIPIARNARKLVRETPKLSKKPDAIHLSTALFWSIPTLHTYDGNDLLHLDGEMECRDGTNLRICEPGDETDGGLFDRSVSKGSN</sequence>
<organism evidence="2 3">
    <name type="scientific">Fodinicurvata halophila</name>
    <dbReference type="NCBI Taxonomy" id="1419723"/>
    <lineage>
        <taxon>Bacteria</taxon>
        <taxon>Pseudomonadati</taxon>
        <taxon>Pseudomonadota</taxon>
        <taxon>Alphaproteobacteria</taxon>
        <taxon>Rhodospirillales</taxon>
        <taxon>Rhodovibrionaceae</taxon>
        <taxon>Fodinicurvata</taxon>
    </lineage>
</organism>
<dbReference type="RefSeq" id="WP_382423545.1">
    <property type="nucleotide sequence ID" value="NZ_JBHSCW010000011.1"/>
</dbReference>
<dbReference type="InterPro" id="IPR002716">
    <property type="entry name" value="PIN_dom"/>
</dbReference>
<reference evidence="3" key="1">
    <citation type="journal article" date="2019" name="Int. J. Syst. Evol. Microbiol.">
        <title>The Global Catalogue of Microorganisms (GCM) 10K type strain sequencing project: providing services to taxonomists for standard genome sequencing and annotation.</title>
        <authorList>
            <consortium name="The Broad Institute Genomics Platform"/>
            <consortium name="The Broad Institute Genome Sequencing Center for Infectious Disease"/>
            <person name="Wu L."/>
            <person name="Ma J."/>
        </authorList>
    </citation>
    <scope>NUCLEOTIDE SEQUENCE [LARGE SCALE GENOMIC DNA]</scope>
    <source>
        <strain evidence="3">CECT 8472</strain>
    </source>
</reference>
<evidence type="ECO:0000313" key="2">
    <source>
        <dbReference type="EMBL" id="MFC4353170.1"/>
    </source>
</evidence>
<evidence type="ECO:0000259" key="1">
    <source>
        <dbReference type="Pfam" id="PF01850"/>
    </source>
</evidence>